<dbReference type="PANTHER" id="PTHR35602:SF3">
    <property type="entry name" value="ESTERASE YQIA"/>
    <property type="match status" value="1"/>
</dbReference>
<organism evidence="1 2">
    <name type="scientific">Colwellia ponticola</name>
    <dbReference type="NCBI Taxonomy" id="2304625"/>
    <lineage>
        <taxon>Bacteria</taxon>
        <taxon>Pseudomonadati</taxon>
        <taxon>Pseudomonadota</taxon>
        <taxon>Gammaproteobacteria</taxon>
        <taxon>Alteromonadales</taxon>
        <taxon>Colwelliaceae</taxon>
        <taxon>Colwellia</taxon>
    </lineage>
</organism>
<dbReference type="InterPro" id="IPR029058">
    <property type="entry name" value="AB_hydrolase_fold"/>
</dbReference>
<dbReference type="PANTHER" id="PTHR35602">
    <property type="entry name" value="ESTERASE YQIA-RELATED"/>
    <property type="match status" value="1"/>
</dbReference>
<gene>
    <name evidence="1" type="ORF">FCS21_00540</name>
</gene>
<reference evidence="1 2" key="1">
    <citation type="submission" date="2019-05" db="EMBL/GenBank/DDBJ databases">
        <title>Colwellia ponticola sp. nov., isolated from seawater.</title>
        <authorList>
            <person name="Yoon J.-H."/>
        </authorList>
    </citation>
    <scope>NUCLEOTIDE SEQUENCE [LARGE SCALE GENOMIC DNA]</scope>
    <source>
        <strain evidence="1 2">OISW-25</strain>
    </source>
</reference>
<dbReference type="RefSeq" id="WP_138620040.1">
    <property type="nucleotide sequence ID" value="NZ_SZVP01000001.1"/>
</dbReference>
<evidence type="ECO:0000313" key="2">
    <source>
        <dbReference type="Proteomes" id="UP000307702"/>
    </source>
</evidence>
<dbReference type="AlphaFoldDB" id="A0A8H2PNZ3"/>
<proteinExistence type="predicted"/>
<dbReference type="Gene3D" id="3.40.50.1820">
    <property type="entry name" value="alpha/beta hydrolase"/>
    <property type="match status" value="1"/>
</dbReference>
<dbReference type="SUPFAM" id="SSF53474">
    <property type="entry name" value="alpha/beta-Hydrolases"/>
    <property type="match status" value="1"/>
</dbReference>
<keyword evidence="2" id="KW-1185">Reference proteome</keyword>
<dbReference type="OrthoDB" id="9814831at2"/>
<dbReference type="Proteomes" id="UP000307702">
    <property type="component" value="Unassembled WGS sequence"/>
</dbReference>
<accession>A0A8H2PNZ3</accession>
<sequence>MKKNILYIHGFNSSPLSLKAEQTRKYLARNFPEVGFFCPQLATTPMQAIAQLEQILEQETVPATEKNSSNTVSTQWCLIGSSLGGYFARYLAKKYNCLAVLVNPAITPYELLHDYMGEQVNPYTKEVFQVTQGHIAQLKSLEQNAPTSTGSEKNNYLVMVQTGDEVLNYRQAVQQYQHCRLIVQEGGDHSFINFEQCLPNISKFFNLPSITLATPNLPLTGNTLSLP</sequence>
<dbReference type="EMBL" id="SZVP01000001">
    <property type="protein sequence ID" value="TMM47505.1"/>
    <property type="molecule type" value="Genomic_DNA"/>
</dbReference>
<dbReference type="Pfam" id="PF05728">
    <property type="entry name" value="UPF0227"/>
    <property type="match status" value="1"/>
</dbReference>
<comment type="caution">
    <text evidence="1">The sequence shown here is derived from an EMBL/GenBank/DDBJ whole genome shotgun (WGS) entry which is preliminary data.</text>
</comment>
<evidence type="ECO:0000313" key="1">
    <source>
        <dbReference type="EMBL" id="TMM47505.1"/>
    </source>
</evidence>
<name>A0A8H2PNZ3_9GAMM</name>
<dbReference type="InterPro" id="IPR008886">
    <property type="entry name" value="UPF0227/Esterase_YqiA"/>
</dbReference>
<protein>
    <submittedName>
        <fullName evidence="1">Esterase YqiA</fullName>
    </submittedName>
</protein>